<accession>A0A9W9I3X1</accession>
<keyword evidence="2" id="KW-1185">Reference proteome</keyword>
<proteinExistence type="predicted"/>
<evidence type="ECO:0000313" key="1">
    <source>
        <dbReference type="EMBL" id="KAJ5166054.1"/>
    </source>
</evidence>
<comment type="caution">
    <text evidence="1">The sequence shown here is derived from an EMBL/GenBank/DDBJ whole genome shotgun (WGS) entry which is preliminary data.</text>
</comment>
<dbReference type="EMBL" id="JAPQKO010000004">
    <property type="protein sequence ID" value="KAJ5166054.1"/>
    <property type="molecule type" value="Genomic_DNA"/>
</dbReference>
<sequence>MPRATFNDGNITLCLNRKYPHMLVELLDKDGRGQGYLGTGNKVEHFTGDVEAINVKWDSLEPAKPVQTIEIAENVDFDTGIDVTLHMNNSGFYFAQEKKARFYYEY</sequence>
<evidence type="ECO:0000313" key="2">
    <source>
        <dbReference type="Proteomes" id="UP001146351"/>
    </source>
</evidence>
<protein>
    <submittedName>
        <fullName evidence="1">Uncharacterized protein</fullName>
    </submittedName>
</protein>
<name>A0A9W9I3X1_9EURO</name>
<dbReference type="AlphaFoldDB" id="A0A9W9I3X1"/>
<organism evidence="1 2">
    <name type="scientific">Penicillium capsulatum</name>
    <dbReference type="NCBI Taxonomy" id="69766"/>
    <lineage>
        <taxon>Eukaryota</taxon>
        <taxon>Fungi</taxon>
        <taxon>Dikarya</taxon>
        <taxon>Ascomycota</taxon>
        <taxon>Pezizomycotina</taxon>
        <taxon>Eurotiomycetes</taxon>
        <taxon>Eurotiomycetidae</taxon>
        <taxon>Eurotiales</taxon>
        <taxon>Aspergillaceae</taxon>
        <taxon>Penicillium</taxon>
    </lineage>
</organism>
<reference evidence="1" key="2">
    <citation type="journal article" date="2023" name="IMA Fungus">
        <title>Comparative genomic study of the Penicillium genus elucidates a diverse pangenome and 15 lateral gene transfer events.</title>
        <authorList>
            <person name="Petersen C."/>
            <person name="Sorensen T."/>
            <person name="Nielsen M.R."/>
            <person name="Sondergaard T.E."/>
            <person name="Sorensen J.L."/>
            <person name="Fitzpatrick D.A."/>
            <person name="Frisvad J.C."/>
            <person name="Nielsen K.L."/>
        </authorList>
    </citation>
    <scope>NUCLEOTIDE SEQUENCE</scope>
    <source>
        <strain evidence="1">IBT 21917</strain>
    </source>
</reference>
<reference evidence="1" key="1">
    <citation type="submission" date="2022-11" db="EMBL/GenBank/DDBJ databases">
        <authorList>
            <person name="Petersen C."/>
        </authorList>
    </citation>
    <scope>NUCLEOTIDE SEQUENCE</scope>
    <source>
        <strain evidence="1">IBT 21917</strain>
    </source>
</reference>
<dbReference type="Proteomes" id="UP001146351">
    <property type="component" value="Unassembled WGS sequence"/>
</dbReference>
<gene>
    <name evidence="1" type="ORF">N7492_006350</name>
</gene>
<dbReference type="OrthoDB" id="4344671at2759"/>